<evidence type="ECO:0000256" key="1">
    <source>
        <dbReference type="ARBA" id="ARBA00023125"/>
    </source>
</evidence>
<feature type="domain" description="Fork-head" evidence="4">
    <location>
        <begin position="11"/>
        <end position="99"/>
    </location>
</feature>
<comment type="caution">
    <text evidence="5">The sequence shown here is derived from an EMBL/GenBank/DDBJ whole genome shotgun (WGS) entry which is preliminary data.</text>
</comment>
<dbReference type="InterPro" id="IPR036390">
    <property type="entry name" value="WH_DNA-bd_sf"/>
</dbReference>
<evidence type="ECO:0000256" key="2">
    <source>
        <dbReference type="ARBA" id="ARBA00023242"/>
    </source>
</evidence>
<dbReference type="SMART" id="SM00339">
    <property type="entry name" value="FH"/>
    <property type="match status" value="1"/>
</dbReference>
<gene>
    <name evidence="5" type="ORF">CLODIP_2_CD09866</name>
</gene>
<dbReference type="EMBL" id="CADEPI010000163">
    <property type="protein sequence ID" value="CAB3378390.1"/>
    <property type="molecule type" value="Genomic_DNA"/>
</dbReference>
<dbReference type="InterPro" id="IPR036388">
    <property type="entry name" value="WH-like_DNA-bd_sf"/>
</dbReference>
<evidence type="ECO:0000259" key="4">
    <source>
        <dbReference type="PROSITE" id="PS50039"/>
    </source>
</evidence>
<proteinExistence type="predicted"/>
<dbReference type="GO" id="GO:0030154">
    <property type="term" value="P:cell differentiation"/>
    <property type="evidence" value="ECO:0007669"/>
    <property type="project" value="TreeGrafter"/>
</dbReference>
<dbReference type="AlphaFoldDB" id="A0A8S1DD48"/>
<keyword evidence="6" id="KW-1185">Reference proteome</keyword>
<reference evidence="5 6" key="1">
    <citation type="submission" date="2020-04" db="EMBL/GenBank/DDBJ databases">
        <authorList>
            <person name="Alioto T."/>
            <person name="Alioto T."/>
            <person name="Gomez Garrido J."/>
        </authorList>
    </citation>
    <scope>NUCLEOTIDE SEQUENCE [LARGE SCALE GENOMIC DNA]</scope>
</reference>
<name>A0A8S1DD48_9INSE</name>
<evidence type="ECO:0000256" key="3">
    <source>
        <dbReference type="PROSITE-ProRule" id="PRU00089"/>
    </source>
</evidence>
<dbReference type="GO" id="GO:0009653">
    <property type="term" value="P:anatomical structure morphogenesis"/>
    <property type="evidence" value="ECO:0007669"/>
    <property type="project" value="TreeGrafter"/>
</dbReference>
<dbReference type="InterPro" id="IPR001766">
    <property type="entry name" value="Fork_head_dom"/>
</dbReference>
<dbReference type="PANTHER" id="PTHR11829:SF343">
    <property type="entry name" value="FORK-HEAD DOMAIN-CONTAINING PROTEIN"/>
    <property type="match status" value="1"/>
</dbReference>
<feature type="DNA-binding region" description="Fork-head" evidence="3">
    <location>
        <begin position="11"/>
        <end position="99"/>
    </location>
</feature>
<dbReference type="Gene3D" id="1.10.10.10">
    <property type="entry name" value="Winged helix-like DNA-binding domain superfamily/Winged helix DNA-binding domain"/>
    <property type="match status" value="1"/>
</dbReference>
<dbReference type="PROSITE" id="PS00658">
    <property type="entry name" value="FORK_HEAD_2"/>
    <property type="match status" value="1"/>
</dbReference>
<dbReference type="Pfam" id="PF00250">
    <property type="entry name" value="Forkhead"/>
    <property type="match status" value="1"/>
</dbReference>
<dbReference type="GO" id="GO:0000978">
    <property type="term" value="F:RNA polymerase II cis-regulatory region sequence-specific DNA binding"/>
    <property type="evidence" value="ECO:0007669"/>
    <property type="project" value="TreeGrafter"/>
</dbReference>
<protein>
    <recommendedName>
        <fullName evidence="4">Fork-head domain-containing protein</fullName>
    </recommendedName>
</protein>
<dbReference type="Proteomes" id="UP000494165">
    <property type="component" value="Unassembled WGS sequence"/>
</dbReference>
<dbReference type="OrthoDB" id="5954824at2759"/>
<evidence type="ECO:0000313" key="6">
    <source>
        <dbReference type="Proteomes" id="UP000494165"/>
    </source>
</evidence>
<dbReference type="GO" id="GO:0005634">
    <property type="term" value="C:nucleus"/>
    <property type="evidence" value="ECO:0007669"/>
    <property type="project" value="UniProtKB-SubCell"/>
</dbReference>
<dbReference type="PRINTS" id="PR00053">
    <property type="entry name" value="FORKHEAD"/>
</dbReference>
<dbReference type="GO" id="GO:0000981">
    <property type="term" value="F:DNA-binding transcription factor activity, RNA polymerase II-specific"/>
    <property type="evidence" value="ECO:0007669"/>
    <property type="project" value="TreeGrafter"/>
</dbReference>
<keyword evidence="2 3" id="KW-0539">Nucleus</keyword>
<dbReference type="SUPFAM" id="SSF46785">
    <property type="entry name" value="Winged helix' DNA-binding domain"/>
    <property type="match status" value="1"/>
</dbReference>
<dbReference type="PANTHER" id="PTHR11829">
    <property type="entry name" value="FORKHEAD BOX PROTEIN"/>
    <property type="match status" value="1"/>
</dbReference>
<keyword evidence="1 3" id="KW-0238">DNA-binding</keyword>
<sequence>MSFFMPATNERGKETLAELITEAIESSPEKKLQLGGIYQYLINRKPYFQDLAGKEESRGWKNSIRHTLSFQKDKFEREPGKPAGLWKLKAEQPLKRGRGRPRKSAVASKQTVGQSFYGLPANGYQPSAQNMTQDFEYQVQELQTLKQYFQGFCPHEMEINPEDLDSTSIFTIPISSEQKEPENFHPPEGSIQSLGEIDLILEEAARHHNL</sequence>
<comment type="subcellular location">
    <subcellularLocation>
        <location evidence="3">Nucleus</location>
    </subcellularLocation>
</comment>
<dbReference type="InterPro" id="IPR030456">
    <property type="entry name" value="TF_fork_head_CS_2"/>
</dbReference>
<organism evidence="5 6">
    <name type="scientific">Cloeon dipterum</name>
    <dbReference type="NCBI Taxonomy" id="197152"/>
    <lineage>
        <taxon>Eukaryota</taxon>
        <taxon>Metazoa</taxon>
        <taxon>Ecdysozoa</taxon>
        <taxon>Arthropoda</taxon>
        <taxon>Hexapoda</taxon>
        <taxon>Insecta</taxon>
        <taxon>Pterygota</taxon>
        <taxon>Palaeoptera</taxon>
        <taxon>Ephemeroptera</taxon>
        <taxon>Pisciforma</taxon>
        <taxon>Baetidae</taxon>
        <taxon>Cloeon</taxon>
    </lineage>
</organism>
<accession>A0A8S1DD48</accession>
<evidence type="ECO:0000313" key="5">
    <source>
        <dbReference type="EMBL" id="CAB3378390.1"/>
    </source>
</evidence>
<dbReference type="PROSITE" id="PS50039">
    <property type="entry name" value="FORK_HEAD_3"/>
    <property type="match status" value="1"/>
</dbReference>
<dbReference type="InterPro" id="IPR050211">
    <property type="entry name" value="FOX_domain-containing"/>
</dbReference>